<proteinExistence type="predicted"/>
<dbReference type="InterPro" id="IPR036390">
    <property type="entry name" value="WH_DNA-bd_sf"/>
</dbReference>
<dbReference type="PANTHER" id="PTHR33154:SF18">
    <property type="entry name" value="ARSENICAL RESISTANCE OPERON REPRESSOR"/>
    <property type="match status" value="1"/>
</dbReference>
<evidence type="ECO:0000256" key="3">
    <source>
        <dbReference type="ARBA" id="ARBA00023163"/>
    </source>
</evidence>
<dbReference type="GO" id="GO:0003700">
    <property type="term" value="F:DNA-binding transcription factor activity"/>
    <property type="evidence" value="ECO:0007669"/>
    <property type="project" value="InterPro"/>
</dbReference>
<evidence type="ECO:0000259" key="4">
    <source>
        <dbReference type="PROSITE" id="PS50987"/>
    </source>
</evidence>
<dbReference type="Gene3D" id="1.10.10.10">
    <property type="entry name" value="Winged helix-like DNA-binding domain superfamily/Winged helix DNA-binding domain"/>
    <property type="match status" value="1"/>
</dbReference>
<dbReference type="AlphaFoldDB" id="A0A1L7CUW7"/>
<keyword evidence="3" id="KW-0804">Transcription</keyword>
<sequence length="108" mass="11759">MSGREELLDLADRWAGLFKLLGDPTRLRLLAVMHHRAPGTATVTDLAEATGVRVATASAALRAMEAAGVVSGERVGREVRYTLDNSRIHDVLHHVGFSHDSYSHESLD</sequence>
<dbReference type="OrthoDB" id="9810923at2"/>
<dbReference type="GO" id="GO:0003677">
    <property type="term" value="F:DNA binding"/>
    <property type="evidence" value="ECO:0007669"/>
    <property type="project" value="UniProtKB-KW"/>
</dbReference>
<gene>
    <name evidence="5" type="ORF">CFRA_10735</name>
</gene>
<dbReference type="SUPFAM" id="SSF46785">
    <property type="entry name" value="Winged helix' DNA-binding domain"/>
    <property type="match status" value="1"/>
</dbReference>
<dbReference type="KEGG" id="cfk:CFRA_10735"/>
<dbReference type="RefSeq" id="WP_083666970.1">
    <property type="nucleotide sequence ID" value="NZ_CP009247.1"/>
</dbReference>
<dbReference type="InterPro" id="IPR011991">
    <property type="entry name" value="ArsR-like_HTH"/>
</dbReference>
<accession>A0A1L7CUW7</accession>
<feature type="domain" description="HTH arsR-type" evidence="4">
    <location>
        <begin position="8"/>
        <end position="103"/>
    </location>
</feature>
<dbReference type="InterPro" id="IPR036388">
    <property type="entry name" value="WH-like_DNA-bd_sf"/>
</dbReference>
<keyword evidence="1" id="KW-0805">Transcription regulation</keyword>
<evidence type="ECO:0000256" key="1">
    <source>
        <dbReference type="ARBA" id="ARBA00023015"/>
    </source>
</evidence>
<dbReference type="InterPro" id="IPR051081">
    <property type="entry name" value="HTH_MetalResp_TranReg"/>
</dbReference>
<dbReference type="CDD" id="cd00090">
    <property type="entry name" value="HTH_ARSR"/>
    <property type="match status" value="1"/>
</dbReference>
<keyword evidence="2" id="KW-0238">DNA-binding</keyword>
<organism evidence="5 6">
    <name type="scientific">Corynebacterium frankenforstense DSM 45800</name>
    <dbReference type="NCBI Taxonomy" id="1437875"/>
    <lineage>
        <taxon>Bacteria</taxon>
        <taxon>Bacillati</taxon>
        <taxon>Actinomycetota</taxon>
        <taxon>Actinomycetes</taxon>
        <taxon>Mycobacteriales</taxon>
        <taxon>Corynebacteriaceae</taxon>
        <taxon>Corynebacterium</taxon>
    </lineage>
</organism>
<dbReference type="Pfam" id="PF12840">
    <property type="entry name" value="HTH_20"/>
    <property type="match status" value="1"/>
</dbReference>
<dbReference type="Proteomes" id="UP000185434">
    <property type="component" value="Chromosome"/>
</dbReference>
<evidence type="ECO:0000256" key="2">
    <source>
        <dbReference type="ARBA" id="ARBA00023125"/>
    </source>
</evidence>
<dbReference type="SMART" id="SM00418">
    <property type="entry name" value="HTH_ARSR"/>
    <property type="match status" value="1"/>
</dbReference>
<protein>
    <submittedName>
        <fullName evidence="5">ArsR family transcriptional regulator</fullName>
    </submittedName>
</protein>
<dbReference type="EMBL" id="CP009247">
    <property type="protein sequence ID" value="APT89624.1"/>
    <property type="molecule type" value="Genomic_DNA"/>
</dbReference>
<dbReference type="InterPro" id="IPR001845">
    <property type="entry name" value="HTH_ArsR_DNA-bd_dom"/>
</dbReference>
<keyword evidence="6" id="KW-1185">Reference proteome</keyword>
<dbReference type="PROSITE" id="PS50987">
    <property type="entry name" value="HTH_ARSR_2"/>
    <property type="match status" value="1"/>
</dbReference>
<name>A0A1L7CUW7_9CORY</name>
<evidence type="ECO:0000313" key="5">
    <source>
        <dbReference type="EMBL" id="APT89624.1"/>
    </source>
</evidence>
<dbReference type="NCBIfam" id="NF033788">
    <property type="entry name" value="HTH_metalloreg"/>
    <property type="match status" value="1"/>
</dbReference>
<dbReference type="STRING" id="1437875.CFRA_10735"/>
<reference evidence="5 6" key="1">
    <citation type="submission" date="2014-08" db="EMBL/GenBank/DDBJ databases">
        <title>Complete genome sequence of Corynebacterium frankenforstense ST18(T) (=DSM 45800(T)), isolated from raw cow milk.</title>
        <authorList>
            <person name="Ruckert C."/>
            <person name="Albersmeier A."/>
            <person name="Winkler A."/>
            <person name="Lipski A."/>
            <person name="Kalinowski J."/>
        </authorList>
    </citation>
    <scope>NUCLEOTIDE SEQUENCE [LARGE SCALE GENOMIC DNA]</scope>
    <source>
        <strain evidence="5 6">ST18</strain>
    </source>
</reference>
<dbReference type="PRINTS" id="PR00778">
    <property type="entry name" value="HTHARSR"/>
</dbReference>
<dbReference type="PANTHER" id="PTHR33154">
    <property type="entry name" value="TRANSCRIPTIONAL REGULATOR, ARSR FAMILY"/>
    <property type="match status" value="1"/>
</dbReference>
<evidence type="ECO:0000313" key="6">
    <source>
        <dbReference type="Proteomes" id="UP000185434"/>
    </source>
</evidence>